<dbReference type="AlphaFoldDB" id="J9G9C3"/>
<gene>
    <name evidence="1" type="ORF">EVA_08427</name>
</gene>
<organism evidence="1">
    <name type="scientific">gut metagenome</name>
    <dbReference type="NCBI Taxonomy" id="749906"/>
    <lineage>
        <taxon>unclassified sequences</taxon>
        <taxon>metagenomes</taxon>
        <taxon>organismal metagenomes</taxon>
    </lineage>
</organism>
<protein>
    <submittedName>
        <fullName evidence="1">Uncharacterized protein</fullName>
    </submittedName>
</protein>
<accession>J9G9C3</accession>
<comment type="caution">
    <text evidence="1">The sequence shown here is derived from an EMBL/GenBank/DDBJ whole genome shotgun (WGS) entry which is preliminary data.</text>
</comment>
<dbReference type="EMBL" id="AMCI01002147">
    <property type="protein sequence ID" value="EJX03469.1"/>
    <property type="molecule type" value="Genomic_DNA"/>
</dbReference>
<name>J9G9C3_9ZZZZ</name>
<proteinExistence type="predicted"/>
<reference evidence="1" key="1">
    <citation type="journal article" date="2012" name="PLoS ONE">
        <title>Gene sets for utilization of primary and secondary nutrition supplies in the distal gut of endangered iberian lynx.</title>
        <authorList>
            <person name="Alcaide M."/>
            <person name="Messina E."/>
            <person name="Richter M."/>
            <person name="Bargiela R."/>
            <person name="Peplies J."/>
            <person name="Huws S.A."/>
            <person name="Newbold C.J."/>
            <person name="Golyshin P.N."/>
            <person name="Simon M.A."/>
            <person name="Lopez G."/>
            <person name="Yakimov M.M."/>
            <person name="Ferrer M."/>
        </authorList>
    </citation>
    <scope>NUCLEOTIDE SEQUENCE</scope>
</reference>
<evidence type="ECO:0000313" key="1">
    <source>
        <dbReference type="EMBL" id="EJX03469.1"/>
    </source>
</evidence>
<sequence>MMPVRVYLKPLNARPVICRKCSQKNRPETDREHFALAIHCIKRKSCLERKAAFFIEQKRKTSKIFVVHQS</sequence>